<keyword evidence="1" id="KW-1133">Transmembrane helix</keyword>
<name>A0AAQ4E3L5_AMBAM</name>
<organism evidence="2 3">
    <name type="scientific">Amblyomma americanum</name>
    <name type="common">Lone star tick</name>
    <dbReference type="NCBI Taxonomy" id="6943"/>
    <lineage>
        <taxon>Eukaryota</taxon>
        <taxon>Metazoa</taxon>
        <taxon>Ecdysozoa</taxon>
        <taxon>Arthropoda</taxon>
        <taxon>Chelicerata</taxon>
        <taxon>Arachnida</taxon>
        <taxon>Acari</taxon>
        <taxon>Parasitiformes</taxon>
        <taxon>Ixodida</taxon>
        <taxon>Ixodoidea</taxon>
        <taxon>Ixodidae</taxon>
        <taxon>Amblyomminae</taxon>
        <taxon>Amblyomma</taxon>
    </lineage>
</organism>
<evidence type="ECO:0000313" key="3">
    <source>
        <dbReference type="Proteomes" id="UP001321473"/>
    </source>
</evidence>
<dbReference type="Proteomes" id="UP001321473">
    <property type="component" value="Unassembled WGS sequence"/>
</dbReference>
<dbReference type="EMBL" id="JARKHS020022791">
    <property type="protein sequence ID" value="KAK8769287.1"/>
    <property type="molecule type" value="Genomic_DNA"/>
</dbReference>
<feature type="transmembrane region" description="Helical" evidence="1">
    <location>
        <begin position="84"/>
        <end position="106"/>
    </location>
</feature>
<evidence type="ECO:0000313" key="2">
    <source>
        <dbReference type="EMBL" id="KAK8769287.1"/>
    </source>
</evidence>
<accession>A0AAQ4E3L5</accession>
<reference evidence="2 3" key="1">
    <citation type="journal article" date="2023" name="Arcadia Sci">
        <title>De novo assembly of a long-read Amblyomma americanum tick genome.</title>
        <authorList>
            <person name="Chou S."/>
            <person name="Poskanzer K.E."/>
            <person name="Rollins M."/>
            <person name="Thuy-Boun P.S."/>
        </authorList>
    </citation>
    <scope>NUCLEOTIDE SEQUENCE [LARGE SCALE GENOMIC DNA]</scope>
    <source>
        <strain evidence="2">F_SG_1</strain>
        <tissue evidence="2">Salivary glands</tissue>
    </source>
</reference>
<proteinExistence type="predicted"/>
<sequence length="112" mass="12368">MATHVLLHANATPHHHQTVFKERVRAIRLELLRHKGIIAATSLTAFCFATYFFLVAVIMIVLYAVADRPEDRVAARMGFNPINIAITLMAMGVGCSALAMSLAFSIEDINWA</sequence>
<comment type="caution">
    <text evidence="2">The sequence shown here is derived from an EMBL/GenBank/DDBJ whole genome shotgun (WGS) entry which is preliminary data.</text>
</comment>
<evidence type="ECO:0000256" key="1">
    <source>
        <dbReference type="SAM" id="Phobius"/>
    </source>
</evidence>
<dbReference type="AlphaFoldDB" id="A0AAQ4E3L5"/>
<gene>
    <name evidence="2" type="ORF">V5799_014246</name>
</gene>
<protein>
    <submittedName>
        <fullName evidence="2">Uncharacterized protein</fullName>
    </submittedName>
</protein>
<keyword evidence="3" id="KW-1185">Reference proteome</keyword>
<feature type="transmembrane region" description="Helical" evidence="1">
    <location>
        <begin position="37"/>
        <end position="64"/>
    </location>
</feature>
<keyword evidence="1" id="KW-0472">Membrane</keyword>
<keyword evidence="1" id="KW-0812">Transmembrane</keyword>